<organism evidence="4 5">
    <name type="scientific">Iningainema tapete BLCC-T55</name>
    <dbReference type="NCBI Taxonomy" id="2748662"/>
    <lineage>
        <taxon>Bacteria</taxon>
        <taxon>Bacillati</taxon>
        <taxon>Cyanobacteriota</taxon>
        <taxon>Cyanophyceae</taxon>
        <taxon>Nostocales</taxon>
        <taxon>Scytonemataceae</taxon>
        <taxon>Iningainema tapete</taxon>
    </lineage>
</organism>
<reference evidence="4" key="1">
    <citation type="submission" date="2020-09" db="EMBL/GenBank/DDBJ databases">
        <title>Iningainema tapete sp. nov. (Scytonemataceae, Cyanobacteria) from greenhouses in central Florida (USA) produces two types of nodularin with biosynthetic potential for microcystin-LR and anabaenopeptins.</title>
        <authorList>
            <person name="Berthold D.E."/>
            <person name="Lefler F.W."/>
            <person name="Huang I.-S."/>
            <person name="Abdulla H."/>
            <person name="Zimba P.V."/>
            <person name="Laughinghouse H.D. IV."/>
        </authorList>
    </citation>
    <scope>NUCLEOTIDE SEQUENCE</scope>
    <source>
        <strain evidence="4">BLCCT55</strain>
    </source>
</reference>
<keyword evidence="5" id="KW-1185">Reference proteome</keyword>
<evidence type="ECO:0000313" key="4">
    <source>
        <dbReference type="EMBL" id="MBD2771239.1"/>
    </source>
</evidence>
<evidence type="ECO:0000256" key="1">
    <source>
        <dbReference type="SAM" id="MobiDB-lite"/>
    </source>
</evidence>
<dbReference type="InterPro" id="IPR025433">
    <property type="entry name" value="DUF4168"/>
</dbReference>
<feature type="region of interest" description="Disordered" evidence="1">
    <location>
        <begin position="23"/>
        <end position="46"/>
    </location>
</feature>
<comment type="caution">
    <text evidence="4">The sequence shown here is derived from an EMBL/GenBank/DDBJ whole genome shotgun (WGS) entry which is preliminary data.</text>
</comment>
<keyword evidence="2" id="KW-0732">Signal</keyword>
<evidence type="ECO:0000259" key="3">
    <source>
        <dbReference type="Pfam" id="PF13767"/>
    </source>
</evidence>
<dbReference type="Proteomes" id="UP000629098">
    <property type="component" value="Unassembled WGS sequence"/>
</dbReference>
<dbReference type="RefSeq" id="WP_190825527.1">
    <property type="nucleotide sequence ID" value="NZ_CAWPPI010000013.1"/>
</dbReference>
<accession>A0A8J7C4B7</accession>
<dbReference type="AlphaFoldDB" id="A0A8J7C4B7"/>
<evidence type="ECO:0000313" key="5">
    <source>
        <dbReference type="Proteomes" id="UP000629098"/>
    </source>
</evidence>
<feature type="signal peptide" evidence="2">
    <location>
        <begin position="1"/>
        <end position="24"/>
    </location>
</feature>
<protein>
    <submittedName>
        <fullName evidence="4">DUF4168 domain-containing protein</fullName>
    </submittedName>
</protein>
<proteinExistence type="predicted"/>
<feature type="domain" description="DUF4168" evidence="3">
    <location>
        <begin position="45"/>
        <end position="159"/>
    </location>
</feature>
<dbReference type="Pfam" id="PF13767">
    <property type="entry name" value="DUF4168"/>
    <property type="match status" value="1"/>
</dbReference>
<feature type="chain" id="PRO_5035261736" evidence="2">
    <location>
        <begin position="25"/>
        <end position="165"/>
    </location>
</feature>
<evidence type="ECO:0000256" key="2">
    <source>
        <dbReference type="SAM" id="SignalP"/>
    </source>
</evidence>
<dbReference type="EMBL" id="JACXAE010000013">
    <property type="protein sequence ID" value="MBD2771239.1"/>
    <property type="molecule type" value="Genomic_DNA"/>
</dbReference>
<feature type="compositionally biased region" description="Polar residues" evidence="1">
    <location>
        <begin position="23"/>
        <end position="35"/>
    </location>
</feature>
<gene>
    <name evidence="4" type="ORF">ICL16_03635</name>
</gene>
<name>A0A8J7C4B7_9CYAN</name>
<sequence length="165" mass="18557">MLKRLLTGSCVFVMLFVGTLSAQAQAPQPSPNKKTQAPAASAKVSQEELKKFAQTMKQLQPIVNSRNQEMKQVVSQSGLSEERFLEIYQSQRDASAKPTKAITPQEKQQYEKALPRLSQIQEQAQVKMQQVFQKEGLEPARFNQILAAVRQDPALQQTVQKMIQS</sequence>